<gene>
    <name evidence="2" type="ORF">B2A_12216</name>
</gene>
<reference evidence="2" key="1">
    <citation type="submission" date="2013-08" db="EMBL/GenBank/DDBJ databases">
        <authorList>
            <person name="Mendez C."/>
            <person name="Richter M."/>
            <person name="Ferrer M."/>
            <person name="Sanchez J."/>
        </authorList>
    </citation>
    <scope>NUCLEOTIDE SEQUENCE</scope>
</reference>
<evidence type="ECO:0000313" key="2">
    <source>
        <dbReference type="EMBL" id="EQD36254.1"/>
    </source>
</evidence>
<dbReference type="InterPro" id="IPR052514">
    <property type="entry name" value="SAM-dependent_MTase"/>
</dbReference>
<dbReference type="EMBL" id="AUZZ01008809">
    <property type="protein sequence ID" value="EQD36254.1"/>
    <property type="molecule type" value="Genomic_DNA"/>
</dbReference>
<dbReference type="GO" id="GO:0032259">
    <property type="term" value="P:methylation"/>
    <property type="evidence" value="ECO:0007669"/>
    <property type="project" value="UniProtKB-KW"/>
</dbReference>
<feature type="domain" description="Methyltransferase FkbM" evidence="1">
    <location>
        <begin position="41"/>
        <end position="193"/>
    </location>
</feature>
<protein>
    <submittedName>
        <fullName evidence="2">Methyltransferase FkbM family</fullName>
    </submittedName>
</protein>
<organism evidence="2">
    <name type="scientific">mine drainage metagenome</name>
    <dbReference type="NCBI Taxonomy" id="410659"/>
    <lineage>
        <taxon>unclassified sequences</taxon>
        <taxon>metagenomes</taxon>
        <taxon>ecological metagenomes</taxon>
    </lineage>
</organism>
<dbReference type="NCBIfam" id="TIGR01444">
    <property type="entry name" value="fkbM_fam"/>
    <property type="match status" value="1"/>
</dbReference>
<keyword evidence="2" id="KW-0808">Transferase</keyword>
<dbReference type="InterPro" id="IPR029063">
    <property type="entry name" value="SAM-dependent_MTases_sf"/>
</dbReference>
<dbReference type="AlphaFoldDB" id="T1A5V8"/>
<feature type="non-terminal residue" evidence="2">
    <location>
        <position position="205"/>
    </location>
</feature>
<dbReference type="PANTHER" id="PTHR34203">
    <property type="entry name" value="METHYLTRANSFERASE, FKBM FAMILY PROTEIN"/>
    <property type="match status" value="1"/>
</dbReference>
<sequence length="205" mass="22276">MQQHLKRLHFGRQIRAGRFVTSEPEYSRLGEWVTPGDWVLDVGANVGHYALRLAQLVGPSGRVLAFEPVPETFELLASDVAAAGAHNVSLFNVAASTRFGAAGIALPHFATGLTNYYMACLTESGGAFEVLTMPLDAMMPPKPISLVKIDVEGHELPALTGMQGILRRDHPRLIVEGTSNDVAGFLAQLGYRFFELNGSPNRVFE</sequence>
<dbReference type="Gene3D" id="3.40.50.150">
    <property type="entry name" value="Vaccinia Virus protein VP39"/>
    <property type="match status" value="1"/>
</dbReference>
<evidence type="ECO:0000259" key="1">
    <source>
        <dbReference type="Pfam" id="PF05050"/>
    </source>
</evidence>
<dbReference type="PANTHER" id="PTHR34203:SF15">
    <property type="entry name" value="SLL1173 PROTEIN"/>
    <property type="match status" value="1"/>
</dbReference>
<proteinExistence type="predicted"/>
<keyword evidence="2" id="KW-0489">Methyltransferase</keyword>
<reference evidence="2" key="2">
    <citation type="journal article" date="2014" name="ISME J.">
        <title>Microbial stratification in low pH oxic and suboxic macroscopic growths along an acid mine drainage.</title>
        <authorList>
            <person name="Mendez-Garcia C."/>
            <person name="Mesa V."/>
            <person name="Sprenger R.R."/>
            <person name="Richter M."/>
            <person name="Diez M.S."/>
            <person name="Solano J."/>
            <person name="Bargiela R."/>
            <person name="Golyshina O.V."/>
            <person name="Manteca A."/>
            <person name="Ramos J.L."/>
            <person name="Gallego J.R."/>
            <person name="Llorente I."/>
            <person name="Martins Dos Santos V.A."/>
            <person name="Jensen O.N."/>
            <person name="Pelaez A.I."/>
            <person name="Sanchez J."/>
            <person name="Ferrer M."/>
        </authorList>
    </citation>
    <scope>NUCLEOTIDE SEQUENCE</scope>
</reference>
<dbReference type="InterPro" id="IPR006342">
    <property type="entry name" value="FkbM_mtfrase"/>
</dbReference>
<name>T1A5V8_9ZZZZ</name>
<accession>T1A5V8</accession>
<dbReference type="SUPFAM" id="SSF53335">
    <property type="entry name" value="S-adenosyl-L-methionine-dependent methyltransferases"/>
    <property type="match status" value="1"/>
</dbReference>
<dbReference type="CDD" id="cd02440">
    <property type="entry name" value="AdoMet_MTases"/>
    <property type="match status" value="1"/>
</dbReference>
<dbReference type="Pfam" id="PF05050">
    <property type="entry name" value="Methyltransf_21"/>
    <property type="match status" value="1"/>
</dbReference>
<dbReference type="GO" id="GO:0008168">
    <property type="term" value="F:methyltransferase activity"/>
    <property type="evidence" value="ECO:0007669"/>
    <property type="project" value="UniProtKB-KW"/>
</dbReference>
<comment type="caution">
    <text evidence="2">The sequence shown here is derived from an EMBL/GenBank/DDBJ whole genome shotgun (WGS) entry which is preliminary data.</text>
</comment>